<keyword evidence="8" id="KW-0625">Polysaccharide transport</keyword>
<feature type="chain" id="PRO_5006394643" evidence="15">
    <location>
        <begin position="21"/>
        <end position="261"/>
    </location>
</feature>
<protein>
    <submittedName>
        <fullName evidence="18">Uncharacterized protein</fullName>
    </submittedName>
</protein>
<name>A0A0R0CUV9_9GAMM</name>
<feature type="domain" description="Polysaccharide export protein N-terminal" evidence="16">
    <location>
        <begin position="50"/>
        <end position="124"/>
    </location>
</feature>
<evidence type="ECO:0000256" key="5">
    <source>
        <dbReference type="ARBA" id="ARBA00022597"/>
    </source>
</evidence>
<keyword evidence="19" id="KW-1185">Reference proteome</keyword>
<evidence type="ECO:0000256" key="2">
    <source>
        <dbReference type="ARBA" id="ARBA00009450"/>
    </source>
</evidence>
<feature type="domain" description="SLBB" evidence="17">
    <location>
        <begin position="131"/>
        <end position="213"/>
    </location>
</feature>
<keyword evidence="6" id="KW-0812">Transmembrane</keyword>
<proteinExistence type="inferred from homology"/>
<evidence type="ECO:0000256" key="7">
    <source>
        <dbReference type="ARBA" id="ARBA00022729"/>
    </source>
</evidence>
<evidence type="ECO:0000256" key="8">
    <source>
        <dbReference type="ARBA" id="ARBA00023047"/>
    </source>
</evidence>
<dbReference type="Gene3D" id="3.10.560.10">
    <property type="entry name" value="Outer membrane lipoprotein wza domain like"/>
    <property type="match status" value="1"/>
</dbReference>
<dbReference type="GO" id="GO:0009279">
    <property type="term" value="C:cell outer membrane"/>
    <property type="evidence" value="ECO:0007669"/>
    <property type="project" value="UniProtKB-SubCell"/>
</dbReference>
<dbReference type="Gene3D" id="3.30.1950.10">
    <property type="entry name" value="wza like domain"/>
    <property type="match status" value="1"/>
</dbReference>
<evidence type="ECO:0000256" key="11">
    <source>
        <dbReference type="ARBA" id="ARBA00023136"/>
    </source>
</evidence>
<gene>
    <name evidence="18" type="ORF">ABB27_06115</name>
</gene>
<dbReference type="Proteomes" id="UP000051863">
    <property type="component" value="Unassembled WGS sequence"/>
</dbReference>
<keyword evidence="11" id="KW-0472">Membrane</keyword>
<dbReference type="InterPro" id="IPR003715">
    <property type="entry name" value="Poly_export_N"/>
</dbReference>
<keyword evidence="5" id="KW-0762">Sugar transport</keyword>
<evidence type="ECO:0000259" key="17">
    <source>
        <dbReference type="Pfam" id="PF22461"/>
    </source>
</evidence>
<evidence type="ECO:0000256" key="6">
    <source>
        <dbReference type="ARBA" id="ARBA00022692"/>
    </source>
</evidence>
<accession>A0A0R0CUV9</accession>
<dbReference type="EMBL" id="LDJJ01000017">
    <property type="protein sequence ID" value="KRG69428.1"/>
    <property type="molecule type" value="Genomic_DNA"/>
</dbReference>
<keyword evidence="12" id="KW-0564">Palmitate</keyword>
<dbReference type="PANTHER" id="PTHR33619">
    <property type="entry name" value="POLYSACCHARIDE EXPORT PROTEIN GFCE-RELATED"/>
    <property type="match status" value="1"/>
</dbReference>
<evidence type="ECO:0000259" key="16">
    <source>
        <dbReference type="Pfam" id="PF02563"/>
    </source>
</evidence>
<comment type="similarity">
    <text evidence="2">Belongs to the BexD/CtrA/VexA family.</text>
</comment>
<dbReference type="GO" id="GO:0015159">
    <property type="term" value="F:polysaccharide transmembrane transporter activity"/>
    <property type="evidence" value="ECO:0007669"/>
    <property type="project" value="InterPro"/>
</dbReference>
<evidence type="ECO:0000256" key="4">
    <source>
        <dbReference type="ARBA" id="ARBA00022452"/>
    </source>
</evidence>
<evidence type="ECO:0000256" key="13">
    <source>
        <dbReference type="ARBA" id="ARBA00023237"/>
    </source>
</evidence>
<dbReference type="GO" id="GO:0046930">
    <property type="term" value="C:pore complex"/>
    <property type="evidence" value="ECO:0007669"/>
    <property type="project" value="UniProtKB-KW"/>
</dbReference>
<comment type="subcellular location">
    <subcellularLocation>
        <location evidence="1">Cell outer membrane</location>
        <topology evidence="1">Multi-pass membrane protein</topology>
    </subcellularLocation>
</comment>
<keyword evidence="7 15" id="KW-0732">Signal</keyword>
<dbReference type="GO" id="GO:0015288">
    <property type="term" value="F:porin activity"/>
    <property type="evidence" value="ECO:0007669"/>
    <property type="project" value="UniProtKB-KW"/>
</dbReference>
<keyword evidence="10" id="KW-0626">Porin</keyword>
<evidence type="ECO:0000256" key="10">
    <source>
        <dbReference type="ARBA" id="ARBA00023114"/>
    </source>
</evidence>
<keyword evidence="4" id="KW-1134">Transmembrane beta strand</keyword>
<evidence type="ECO:0000313" key="18">
    <source>
        <dbReference type="EMBL" id="KRG69428.1"/>
    </source>
</evidence>
<dbReference type="GO" id="GO:0006811">
    <property type="term" value="P:monoatomic ion transport"/>
    <property type="evidence" value="ECO:0007669"/>
    <property type="project" value="UniProtKB-KW"/>
</dbReference>
<comment type="caution">
    <text evidence="18">The sequence shown here is derived from an EMBL/GenBank/DDBJ whole genome shotgun (WGS) entry which is preliminary data.</text>
</comment>
<organism evidence="18 19">
    <name type="scientific">Stenotrophomonas terrae</name>
    <dbReference type="NCBI Taxonomy" id="405446"/>
    <lineage>
        <taxon>Bacteria</taxon>
        <taxon>Pseudomonadati</taxon>
        <taxon>Pseudomonadota</taxon>
        <taxon>Gammaproteobacteria</taxon>
        <taxon>Lysobacterales</taxon>
        <taxon>Lysobacteraceae</taxon>
        <taxon>Stenotrophomonas</taxon>
    </lineage>
</organism>
<evidence type="ECO:0000256" key="1">
    <source>
        <dbReference type="ARBA" id="ARBA00004571"/>
    </source>
</evidence>
<dbReference type="OrthoDB" id="9808421at2"/>
<dbReference type="PANTHER" id="PTHR33619:SF3">
    <property type="entry name" value="POLYSACCHARIDE EXPORT PROTEIN GFCE-RELATED"/>
    <property type="match status" value="1"/>
</dbReference>
<dbReference type="AlphaFoldDB" id="A0A0R0CUV9"/>
<dbReference type="PROSITE" id="PS51257">
    <property type="entry name" value="PROKAR_LIPOPROTEIN"/>
    <property type="match status" value="1"/>
</dbReference>
<keyword evidence="3" id="KW-0813">Transport</keyword>
<dbReference type="Pfam" id="PF22461">
    <property type="entry name" value="SLBB_2"/>
    <property type="match status" value="1"/>
</dbReference>
<evidence type="ECO:0000256" key="3">
    <source>
        <dbReference type="ARBA" id="ARBA00022448"/>
    </source>
</evidence>
<dbReference type="PATRIC" id="fig|405446.3.peg.552"/>
<evidence type="ECO:0000256" key="9">
    <source>
        <dbReference type="ARBA" id="ARBA00023065"/>
    </source>
</evidence>
<keyword evidence="14" id="KW-0449">Lipoprotein</keyword>
<dbReference type="InterPro" id="IPR054765">
    <property type="entry name" value="SLBB_dom"/>
</dbReference>
<dbReference type="InterPro" id="IPR049712">
    <property type="entry name" value="Poly_export"/>
</dbReference>
<keyword evidence="13" id="KW-0998">Cell outer membrane</keyword>
<evidence type="ECO:0000256" key="15">
    <source>
        <dbReference type="SAM" id="SignalP"/>
    </source>
</evidence>
<feature type="signal peptide" evidence="15">
    <location>
        <begin position="1"/>
        <end position="20"/>
    </location>
</feature>
<sequence>MKSLRLVLPALLTLLATACAMSNVVQLPAGKVIGERQISNFSPEQLPKPVLKVHVGDVLRIVRDAQTPAEKDEATLYRVRPDGTFAYPFIGIVKAGGRSPEVIGEEVSQRLDAIYREPQVTINIAEAPGSRVYVGGAVRNPGAFDLMSAVTVPQAITATGGVLPTADSHHVALVRQDDDGVQQVYFFDYAQLLSPATNGKASVQLQRGDLVFVPSSRIGNAIQRVDMYVGQLLMFRGFGASANYQINEPSYRINNPNGSVP</sequence>
<keyword evidence="9" id="KW-0406">Ion transport</keyword>
<evidence type="ECO:0000313" key="19">
    <source>
        <dbReference type="Proteomes" id="UP000051863"/>
    </source>
</evidence>
<evidence type="ECO:0000256" key="14">
    <source>
        <dbReference type="ARBA" id="ARBA00023288"/>
    </source>
</evidence>
<dbReference type="Pfam" id="PF02563">
    <property type="entry name" value="Poly_export"/>
    <property type="match status" value="1"/>
</dbReference>
<reference evidence="18 19" key="1">
    <citation type="submission" date="2015-05" db="EMBL/GenBank/DDBJ databases">
        <title>Genome sequencing and analysis of members of genus Stenotrophomonas.</title>
        <authorList>
            <person name="Patil P.P."/>
            <person name="Midha S."/>
            <person name="Patil P.B."/>
        </authorList>
    </citation>
    <scope>NUCLEOTIDE SEQUENCE [LARGE SCALE GENOMIC DNA]</scope>
    <source>
        <strain evidence="18 19">DSM 18941</strain>
    </source>
</reference>
<evidence type="ECO:0000256" key="12">
    <source>
        <dbReference type="ARBA" id="ARBA00023139"/>
    </source>
</evidence>
<dbReference type="RefSeq" id="WP_083491168.1">
    <property type="nucleotide sequence ID" value="NZ_LDJJ01000017.1"/>
</dbReference>